<dbReference type="EMBL" id="JBHLUN010000001">
    <property type="protein sequence ID" value="MFC0406746.1"/>
    <property type="molecule type" value="Genomic_DNA"/>
</dbReference>
<feature type="domain" description="BioF2-like acetyltransferase" evidence="1">
    <location>
        <begin position="178"/>
        <end position="316"/>
    </location>
</feature>
<dbReference type="RefSeq" id="WP_377042424.1">
    <property type="nucleotide sequence ID" value="NZ_JBHLUN010000001.1"/>
</dbReference>
<evidence type="ECO:0000313" key="3">
    <source>
        <dbReference type="Proteomes" id="UP001589865"/>
    </source>
</evidence>
<name>A0ABV6JM02_9PROT</name>
<dbReference type="InterPro" id="IPR038740">
    <property type="entry name" value="BioF2-like_GNAT_dom"/>
</dbReference>
<comment type="caution">
    <text evidence="2">The sequence shown here is derived from an EMBL/GenBank/DDBJ whole genome shotgun (WGS) entry which is preliminary data.</text>
</comment>
<sequence>MPSVAETGTGASTAARLVRLEDARLPAWCDRYLAPPGDDFFAARDWYDTVLAHAVPPGAAPLLAVCGTVVLPLLSEGRRLRALATPYTLRWEPLAASGTGETALRDAGRAFAGLLRGRPPTRLEAMDDASPVMAGMSRGLRAGGLALDRYRHFGNWRQVLTPGGGWSRYLANRPPALRTTIERKLARAARESRFTLVTAPGAVLDAAIRDYHAVRARSWKPPEPAPDFDAALMRAAAAVGTLRLGLLHRAADARPLAAQYWVVTGGRATLLKLSHDEAERAASPGTALTALMIRALIEDDDVGELDFGRGDDPYKRLWVAERRQRVGLVITDPWHPAGMLELAHQLAGRGRRKVMAWRRAVPAGEAQREDA</sequence>
<reference evidence="2 3" key="1">
    <citation type="submission" date="2024-09" db="EMBL/GenBank/DDBJ databases">
        <authorList>
            <person name="Sun Q."/>
            <person name="Mori K."/>
        </authorList>
    </citation>
    <scope>NUCLEOTIDE SEQUENCE [LARGE SCALE GENOMIC DNA]</scope>
    <source>
        <strain evidence="2 3">TBRC 5777</strain>
    </source>
</reference>
<protein>
    <submittedName>
        <fullName evidence="2">GNAT family N-acetyltransferase</fullName>
    </submittedName>
</protein>
<dbReference type="Pfam" id="PF13480">
    <property type="entry name" value="Acetyltransf_6"/>
    <property type="match status" value="1"/>
</dbReference>
<dbReference type="Proteomes" id="UP001589865">
    <property type="component" value="Unassembled WGS sequence"/>
</dbReference>
<evidence type="ECO:0000259" key="1">
    <source>
        <dbReference type="Pfam" id="PF13480"/>
    </source>
</evidence>
<gene>
    <name evidence="2" type="ORF">ACFFGY_00705</name>
</gene>
<dbReference type="InterPro" id="IPR016181">
    <property type="entry name" value="Acyl_CoA_acyltransferase"/>
</dbReference>
<proteinExistence type="predicted"/>
<organism evidence="2 3">
    <name type="scientific">Roseomonas elaeocarpi</name>
    <dbReference type="NCBI Taxonomy" id="907779"/>
    <lineage>
        <taxon>Bacteria</taxon>
        <taxon>Pseudomonadati</taxon>
        <taxon>Pseudomonadota</taxon>
        <taxon>Alphaproteobacteria</taxon>
        <taxon>Acetobacterales</taxon>
        <taxon>Roseomonadaceae</taxon>
        <taxon>Roseomonas</taxon>
    </lineage>
</organism>
<accession>A0ABV6JM02</accession>
<evidence type="ECO:0000313" key="2">
    <source>
        <dbReference type="EMBL" id="MFC0406746.1"/>
    </source>
</evidence>
<dbReference type="SUPFAM" id="SSF55729">
    <property type="entry name" value="Acyl-CoA N-acyltransferases (Nat)"/>
    <property type="match status" value="1"/>
</dbReference>
<keyword evidence="3" id="KW-1185">Reference proteome</keyword>